<dbReference type="GO" id="GO:0016020">
    <property type="term" value="C:membrane"/>
    <property type="evidence" value="ECO:0007669"/>
    <property type="project" value="UniProtKB-SubCell"/>
</dbReference>
<protein>
    <submittedName>
        <fullName evidence="7">MFS transporter</fullName>
    </submittedName>
</protein>
<feature type="transmembrane region" description="Helical" evidence="5">
    <location>
        <begin position="300"/>
        <end position="324"/>
    </location>
</feature>
<dbReference type="SUPFAM" id="SSF103473">
    <property type="entry name" value="MFS general substrate transporter"/>
    <property type="match status" value="1"/>
</dbReference>
<feature type="transmembrane region" description="Helical" evidence="5">
    <location>
        <begin position="226"/>
        <end position="248"/>
    </location>
</feature>
<dbReference type="GO" id="GO:0022857">
    <property type="term" value="F:transmembrane transporter activity"/>
    <property type="evidence" value="ECO:0007669"/>
    <property type="project" value="InterPro"/>
</dbReference>
<comment type="caution">
    <text evidence="7">The sequence shown here is derived from an EMBL/GenBank/DDBJ whole genome shotgun (WGS) entry which is preliminary data.</text>
</comment>
<dbReference type="AlphaFoldDB" id="A0A7X3KYG5"/>
<dbReference type="InterPro" id="IPR011701">
    <property type="entry name" value="MFS"/>
</dbReference>
<dbReference type="Gene3D" id="1.20.1250.20">
    <property type="entry name" value="MFS general substrate transporter like domains"/>
    <property type="match status" value="1"/>
</dbReference>
<evidence type="ECO:0000256" key="5">
    <source>
        <dbReference type="SAM" id="Phobius"/>
    </source>
</evidence>
<feature type="transmembrane region" description="Helical" evidence="5">
    <location>
        <begin position="79"/>
        <end position="97"/>
    </location>
</feature>
<comment type="subcellular location">
    <subcellularLocation>
        <location evidence="1">Membrane</location>
        <topology evidence="1">Multi-pass membrane protein</topology>
    </subcellularLocation>
</comment>
<evidence type="ECO:0000256" key="1">
    <source>
        <dbReference type="ARBA" id="ARBA00004141"/>
    </source>
</evidence>
<proteinExistence type="predicted"/>
<dbReference type="RefSeq" id="WP_160483342.1">
    <property type="nucleotide sequence ID" value="NZ_WTFN01000166.1"/>
</dbReference>
<dbReference type="InterPro" id="IPR036259">
    <property type="entry name" value="MFS_trans_sf"/>
</dbReference>
<reference evidence="7 8" key="1">
    <citation type="submission" date="2019-12" db="EMBL/GenBank/DDBJ databases">
        <title>Draft genome sequence of Pseudomonas otitidis recovered from a chicken carcass.</title>
        <authorList>
            <person name="Vieira T.R."/>
            <person name="Oliviera E.F.C."/>
            <person name="Silva N.M.V."/>
            <person name="Sambrano G.E."/>
            <person name="Cibulski S.P."/>
            <person name="Cardoso M.R.I."/>
        </authorList>
    </citation>
    <scope>NUCLEOTIDE SEQUENCE [LARGE SCALE GENOMIC DNA]</scope>
    <source>
        <strain evidence="7 8">25_K</strain>
    </source>
</reference>
<feature type="transmembrane region" description="Helical" evidence="5">
    <location>
        <begin position="331"/>
        <end position="353"/>
    </location>
</feature>
<feature type="domain" description="Major facilitator superfamily (MFS) profile" evidence="6">
    <location>
        <begin position="14"/>
        <end position="494"/>
    </location>
</feature>
<evidence type="ECO:0000256" key="3">
    <source>
        <dbReference type="ARBA" id="ARBA00022989"/>
    </source>
</evidence>
<evidence type="ECO:0000259" key="6">
    <source>
        <dbReference type="PROSITE" id="PS50850"/>
    </source>
</evidence>
<dbReference type="PANTHER" id="PTHR42718:SF49">
    <property type="entry name" value="EXPORT PROTEIN"/>
    <property type="match status" value="1"/>
</dbReference>
<dbReference type="PROSITE" id="PS50850">
    <property type="entry name" value="MFS"/>
    <property type="match status" value="1"/>
</dbReference>
<gene>
    <name evidence="7" type="ORF">GO594_29700</name>
</gene>
<feature type="transmembrane region" description="Helical" evidence="5">
    <location>
        <begin position="166"/>
        <end position="187"/>
    </location>
</feature>
<keyword evidence="3 5" id="KW-1133">Transmembrane helix</keyword>
<feature type="transmembrane region" description="Helical" evidence="5">
    <location>
        <begin position="199"/>
        <end position="220"/>
    </location>
</feature>
<feature type="transmembrane region" description="Helical" evidence="5">
    <location>
        <begin position="359"/>
        <end position="385"/>
    </location>
</feature>
<keyword evidence="4 5" id="KW-0472">Membrane</keyword>
<dbReference type="CDD" id="cd17321">
    <property type="entry name" value="MFS_MMR_MDR_like"/>
    <property type="match status" value="1"/>
</dbReference>
<dbReference type="Proteomes" id="UP000461288">
    <property type="component" value="Unassembled WGS sequence"/>
</dbReference>
<dbReference type="PRINTS" id="PR01036">
    <property type="entry name" value="TCRTETB"/>
</dbReference>
<dbReference type="Pfam" id="PF07690">
    <property type="entry name" value="MFS_1"/>
    <property type="match status" value="1"/>
</dbReference>
<dbReference type="InterPro" id="IPR020846">
    <property type="entry name" value="MFS_dom"/>
</dbReference>
<organism evidence="7 8">
    <name type="scientific">Metapseudomonas otitidis</name>
    <dbReference type="NCBI Taxonomy" id="319939"/>
    <lineage>
        <taxon>Bacteria</taxon>
        <taxon>Pseudomonadati</taxon>
        <taxon>Pseudomonadota</taxon>
        <taxon>Gammaproteobacteria</taxon>
        <taxon>Pseudomonadales</taxon>
        <taxon>Pseudomonadaceae</taxon>
        <taxon>Metapseudomonas</taxon>
    </lineage>
</organism>
<evidence type="ECO:0000256" key="4">
    <source>
        <dbReference type="ARBA" id="ARBA00023136"/>
    </source>
</evidence>
<evidence type="ECO:0000313" key="7">
    <source>
        <dbReference type="EMBL" id="MWK60168.1"/>
    </source>
</evidence>
<feature type="transmembrane region" description="Helical" evidence="5">
    <location>
        <begin position="470"/>
        <end position="490"/>
    </location>
</feature>
<feature type="transmembrane region" description="Helical" evidence="5">
    <location>
        <begin position="269"/>
        <end position="288"/>
    </location>
</feature>
<accession>A0A7X3KYG5</accession>
<feature type="transmembrane region" description="Helical" evidence="5">
    <location>
        <begin position="109"/>
        <end position="127"/>
    </location>
</feature>
<feature type="transmembrane region" description="Helical" evidence="5">
    <location>
        <begin position="406"/>
        <end position="426"/>
    </location>
</feature>
<sequence length="509" mass="51884">MTDSSLSPGARRWLLLAACLTAVLIPLCFTGPAVVLPAISQALGGSAVELGWITNGYILAYGSAMMAAGSLADIHGRKLVWLVGLVLFAGVTLLIPFAPSVLGFDLLRVLQGLGGSAAFAGAMAALAQEFHGPIRTRVFSLLGTTFGLGLAFGPLLAGLLSDGLGWRMVFLLPALFGVIGALLVALCARESRDPAAQGVDWPGAVSFTAMLTLFTCGTLLAPERGWSHPLVQGLLWCSLVLLVAFILIERRVPRPMLELGLFRRAQFAGVQLLGASPAFAFVVLIVLLPGRFIGVDGLGAVAAGQLMIALSGPLLVVPVLAALLSRWFTAGLLSALGLVLNAVGLLWMSTALADGPQALIGPMLLVGVGIGLPWGLMDGLAVSVVEKERAGMATGIFNTVRVSGDGVAIALVGALLSALVLTGLPASGASPADLVGAAGHAAMGDLAQAAALLGVERAALQPGYDAAFRTLLQVLATITAATAVLVFALLGKVRTHEPEALVAVSAGQA</sequence>
<evidence type="ECO:0000313" key="8">
    <source>
        <dbReference type="Proteomes" id="UP000461288"/>
    </source>
</evidence>
<dbReference type="PANTHER" id="PTHR42718">
    <property type="entry name" value="MAJOR FACILITATOR SUPERFAMILY MULTIDRUG TRANSPORTER MFSC"/>
    <property type="match status" value="1"/>
</dbReference>
<keyword evidence="2 5" id="KW-0812">Transmembrane</keyword>
<feature type="transmembrane region" description="Helical" evidence="5">
    <location>
        <begin position="52"/>
        <end position="72"/>
    </location>
</feature>
<dbReference type="EMBL" id="WTFN01000166">
    <property type="protein sequence ID" value="MWK60168.1"/>
    <property type="molecule type" value="Genomic_DNA"/>
</dbReference>
<feature type="transmembrane region" description="Helical" evidence="5">
    <location>
        <begin position="139"/>
        <end position="160"/>
    </location>
</feature>
<name>A0A7X3KYG5_9GAMM</name>
<evidence type="ECO:0000256" key="2">
    <source>
        <dbReference type="ARBA" id="ARBA00022692"/>
    </source>
</evidence>